<dbReference type="SUPFAM" id="SSF55729">
    <property type="entry name" value="Acyl-CoA N-acyltransferases (Nat)"/>
    <property type="match status" value="1"/>
</dbReference>
<dbReference type="GO" id="GO:0000781">
    <property type="term" value="C:chromosome, telomeric region"/>
    <property type="evidence" value="ECO:0007669"/>
    <property type="project" value="GOC"/>
</dbReference>
<dbReference type="GO" id="GO:0031509">
    <property type="term" value="P:subtelomeric heterochromatin formation"/>
    <property type="evidence" value="ECO:0007669"/>
    <property type="project" value="InterPro"/>
</dbReference>
<dbReference type="InterPro" id="IPR017380">
    <property type="entry name" value="Hist_AcTrfase_B-typ_cat-su"/>
</dbReference>
<dbReference type="GO" id="GO:0004402">
    <property type="term" value="F:histone acetyltransferase activity"/>
    <property type="evidence" value="ECO:0007669"/>
    <property type="project" value="InterPro"/>
</dbReference>
<evidence type="ECO:0000313" key="2">
    <source>
        <dbReference type="EMBL" id="CAD9073924.1"/>
    </source>
</evidence>
<protein>
    <recommendedName>
        <fullName evidence="3">Histone acetyltransferase</fullName>
    </recommendedName>
</protein>
<feature type="region of interest" description="Disordered" evidence="1">
    <location>
        <begin position="223"/>
        <end position="257"/>
    </location>
</feature>
<dbReference type="EMBL" id="HBGB01049441">
    <property type="protein sequence ID" value="CAD9073924.1"/>
    <property type="molecule type" value="Transcribed_RNA"/>
</dbReference>
<dbReference type="PANTHER" id="PTHR12046">
    <property type="entry name" value="HISTONE ACETYLTRANSFERASE TYPE B CATALYTIC SUBUNIT"/>
    <property type="match status" value="1"/>
</dbReference>
<evidence type="ECO:0000256" key="1">
    <source>
        <dbReference type="SAM" id="MobiDB-lite"/>
    </source>
</evidence>
<feature type="compositionally biased region" description="Basic residues" evidence="1">
    <location>
        <begin position="248"/>
        <end position="257"/>
    </location>
</feature>
<dbReference type="InterPro" id="IPR016181">
    <property type="entry name" value="Acyl_CoA_acyltransferase"/>
</dbReference>
<dbReference type="Gene3D" id="3.40.630.30">
    <property type="match status" value="1"/>
</dbReference>
<dbReference type="GO" id="GO:0005634">
    <property type="term" value="C:nucleus"/>
    <property type="evidence" value="ECO:0007669"/>
    <property type="project" value="InterPro"/>
</dbReference>
<name>A0A7S1KHK4_9ALVE</name>
<reference evidence="2" key="1">
    <citation type="submission" date="2021-01" db="EMBL/GenBank/DDBJ databases">
        <authorList>
            <person name="Corre E."/>
            <person name="Pelletier E."/>
            <person name="Niang G."/>
            <person name="Scheremetjew M."/>
            <person name="Finn R."/>
            <person name="Kale V."/>
            <person name="Holt S."/>
            <person name="Cochrane G."/>
            <person name="Meng A."/>
            <person name="Brown T."/>
            <person name="Cohen L."/>
        </authorList>
    </citation>
    <scope>NUCLEOTIDE SEQUENCE</scope>
    <source>
        <strain evidence="2">CCMP3346</strain>
    </source>
</reference>
<proteinExistence type="predicted"/>
<dbReference type="AlphaFoldDB" id="A0A7S1KHK4"/>
<sequence>MPIAGSKLLHSRMEWFLHWFIDGISEIDQDERWHVYVAYKRPLTSPGGVDYPSHSRKLRPRASSGRPGCLSLCGFATTYTFWSLPSSRRRLSQFLIFPHYQRKGVGTDLLEMIYKQALDDPKVKQIGVERPAPAFVQLRDVVTVKLAIDRNLVSPLALYPPPPGAEVPSSASAAFPASSGLGLTNGLPLDKTRGRTHKLHSALFDAGASGAASSAAAAASASTASGGMSIGSKKRRLSAAPGGTTLQSKKRRLSWGG</sequence>
<gene>
    <name evidence="2" type="ORF">VBRA1451_LOCUS29008</name>
</gene>
<evidence type="ECO:0008006" key="3">
    <source>
        <dbReference type="Google" id="ProtNLM"/>
    </source>
</evidence>
<organism evidence="2">
    <name type="scientific">Vitrella brassicaformis</name>
    <dbReference type="NCBI Taxonomy" id="1169539"/>
    <lineage>
        <taxon>Eukaryota</taxon>
        <taxon>Sar</taxon>
        <taxon>Alveolata</taxon>
        <taxon>Colpodellida</taxon>
        <taxon>Vitrellaceae</taxon>
        <taxon>Vitrella</taxon>
    </lineage>
</organism>
<accession>A0A7S1KHK4</accession>